<dbReference type="AlphaFoldDB" id="A0A268EZD0"/>
<proteinExistence type="predicted"/>
<protein>
    <submittedName>
        <fullName evidence="4">TetR family transcriptional regulator</fullName>
    </submittedName>
</protein>
<evidence type="ECO:0000313" key="5">
    <source>
        <dbReference type="Proteomes" id="UP000215596"/>
    </source>
</evidence>
<dbReference type="PANTHER" id="PTHR43479">
    <property type="entry name" value="ACREF/ENVCD OPERON REPRESSOR-RELATED"/>
    <property type="match status" value="1"/>
</dbReference>
<dbReference type="SUPFAM" id="SSF46689">
    <property type="entry name" value="Homeodomain-like"/>
    <property type="match status" value="1"/>
</dbReference>
<dbReference type="SUPFAM" id="SSF48498">
    <property type="entry name" value="Tetracyclin repressor-like, C-terminal domain"/>
    <property type="match status" value="1"/>
</dbReference>
<name>A0A268EZD0_9BACL</name>
<dbReference type="PRINTS" id="PR00455">
    <property type="entry name" value="HTHTETR"/>
</dbReference>
<dbReference type="InterPro" id="IPR039532">
    <property type="entry name" value="TetR_C_Firmicutes"/>
</dbReference>
<dbReference type="EMBL" id="NPBY01000021">
    <property type="protein sequence ID" value="PAD78479.1"/>
    <property type="molecule type" value="Genomic_DNA"/>
</dbReference>
<feature type="DNA-binding region" description="H-T-H motif" evidence="2">
    <location>
        <begin position="29"/>
        <end position="48"/>
    </location>
</feature>
<reference evidence="4 5" key="1">
    <citation type="submission" date="2017-07" db="EMBL/GenBank/DDBJ databases">
        <title>Isolation and whole genome analysis of endospore-forming bacteria from heroin.</title>
        <authorList>
            <person name="Kalinowski J."/>
            <person name="Ahrens B."/>
            <person name="Al-Dilaimi A."/>
            <person name="Winkler A."/>
            <person name="Wibberg D."/>
            <person name="Schleenbecker U."/>
            <person name="Ruckert C."/>
            <person name="Wolfel R."/>
            <person name="Grass G."/>
        </authorList>
    </citation>
    <scope>NUCLEOTIDE SEQUENCE [LARGE SCALE GENOMIC DNA]</scope>
    <source>
        <strain evidence="4 5">7537-G1</strain>
    </source>
</reference>
<dbReference type="InterPro" id="IPR009057">
    <property type="entry name" value="Homeodomain-like_sf"/>
</dbReference>
<dbReference type="InterPro" id="IPR050624">
    <property type="entry name" value="HTH-type_Tx_Regulator"/>
</dbReference>
<organism evidence="4 5">
    <name type="scientific">Paenibacillus campinasensis</name>
    <dbReference type="NCBI Taxonomy" id="66347"/>
    <lineage>
        <taxon>Bacteria</taxon>
        <taxon>Bacillati</taxon>
        <taxon>Bacillota</taxon>
        <taxon>Bacilli</taxon>
        <taxon>Bacillales</taxon>
        <taxon>Paenibacillaceae</taxon>
        <taxon>Paenibacillus</taxon>
    </lineage>
</organism>
<gene>
    <name evidence="4" type="ORF">CHH67_06885</name>
</gene>
<comment type="caution">
    <text evidence="4">The sequence shown here is derived from an EMBL/GenBank/DDBJ whole genome shotgun (WGS) entry which is preliminary data.</text>
</comment>
<keyword evidence="1 2" id="KW-0238">DNA-binding</keyword>
<evidence type="ECO:0000259" key="3">
    <source>
        <dbReference type="PROSITE" id="PS50977"/>
    </source>
</evidence>
<dbReference type="Pfam" id="PF00440">
    <property type="entry name" value="TetR_N"/>
    <property type="match status" value="1"/>
</dbReference>
<dbReference type="InterPro" id="IPR036271">
    <property type="entry name" value="Tet_transcr_reg_TetR-rel_C_sf"/>
</dbReference>
<dbReference type="PANTHER" id="PTHR43479:SF7">
    <property type="entry name" value="TETR-FAMILY TRANSCRIPTIONAL REGULATOR"/>
    <property type="match status" value="1"/>
</dbReference>
<dbReference type="Pfam" id="PF14278">
    <property type="entry name" value="TetR_C_8"/>
    <property type="match status" value="1"/>
</dbReference>
<dbReference type="Gene3D" id="1.10.357.10">
    <property type="entry name" value="Tetracycline Repressor, domain 2"/>
    <property type="match status" value="1"/>
</dbReference>
<dbReference type="InterPro" id="IPR001647">
    <property type="entry name" value="HTH_TetR"/>
</dbReference>
<dbReference type="PROSITE" id="PS01081">
    <property type="entry name" value="HTH_TETR_1"/>
    <property type="match status" value="1"/>
</dbReference>
<dbReference type="RefSeq" id="WP_095264340.1">
    <property type="nucleotide sequence ID" value="NZ_NPBY01000021.1"/>
</dbReference>
<evidence type="ECO:0000313" key="4">
    <source>
        <dbReference type="EMBL" id="PAD78479.1"/>
    </source>
</evidence>
<dbReference type="GO" id="GO:0003677">
    <property type="term" value="F:DNA binding"/>
    <property type="evidence" value="ECO:0007669"/>
    <property type="project" value="UniProtKB-UniRule"/>
</dbReference>
<evidence type="ECO:0000256" key="2">
    <source>
        <dbReference type="PROSITE-ProRule" id="PRU00335"/>
    </source>
</evidence>
<dbReference type="PROSITE" id="PS50977">
    <property type="entry name" value="HTH_TETR_2"/>
    <property type="match status" value="1"/>
</dbReference>
<sequence length="196" mass="22509">MDRRIAKTRQSIFEAFIELMGEKSFEKITINEIAERANVNRGTVYLHFTDKYNLLDQCIETYLHLLEESCMPDGALNRVPSKKLLLSTFEFLEQNATIYSVLISGQGVPVFRNRMMEMTKQGVEQYIKESDLNPGVNEEVMVQFLSVGITGLLEWWMVHSMPCKPEEMVDQVLLLLASLERGLTVQGSHLFINRNS</sequence>
<evidence type="ECO:0000256" key="1">
    <source>
        <dbReference type="ARBA" id="ARBA00023125"/>
    </source>
</evidence>
<dbReference type="OrthoDB" id="9810250at2"/>
<dbReference type="InterPro" id="IPR023772">
    <property type="entry name" value="DNA-bd_HTH_TetR-type_CS"/>
</dbReference>
<accession>A0A268EZD0</accession>
<dbReference type="Proteomes" id="UP000215596">
    <property type="component" value="Unassembled WGS sequence"/>
</dbReference>
<feature type="domain" description="HTH tetR-type" evidence="3">
    <location>
        <begin position="6"/>
        <end position="66"/>
    </location>
</feature>